<evidence type="ECO:0000256" key="1">
    <source>
        <dbReference type="PROSITE-ProRule" id="PRU00285"/>
    </source>
</evidence>
<dbReference type="OrthoDB" id="1431247at2759"/>
<protein>
    <recommendedName>
        <fullName evidence="4">SHSP domain-containing protein</fullName>
    </recommendedName>
</protein>
<dbReference type="InterPro" id="IPR001436">
    <property type="entry name" value="Alpha-crystallin/sHSP_animal"/>
</dbReference>
<dbReference type="Proteomes" id="UP000663828">
    <property type="component" value="Unassembled WGS sequence"/>
</dbReference>
<feature type="region of interest" description="Disordered" evidence="3">
    <location>
        <begin position="305"/>
        <end position="428"/>
    </location>
</feature>
<evidence type="ECO:0000259" key="4">
    <source>
        <dbReference type="PROSITE" id="PS01031"/>
    </source>
</evidence>
<feature type="compositionally biased region" description="Basic and acidic residues" evidence="3">
    <location>
        <begin position="13"/>
        <end position="23"/>
    </location>
</feature>
<feature type="domain" description="SHSP" evidence="4">
    <location>
        <begin position="170"/>
        <end position="280"/>
    </location>
</feature>
<evidence type="ECO:0000313" key="6">
    <source>
        <dbReference type="EMBL" id="CAF1424039.1"/>
    </source>
</evidence>
<dbReference type="EMBL" id="CAJNOR010003541">
    <property type="protein sequence ID" value="CAF1424039.1"/>
    <property type="molecule type" value="Genomic_DNA"/>
</dbReference>
<feature type="compositionally biased region" description="Basic residues" evidence="3">
    <location>
        <begin position="367"/>
        <end position="376"/>
    </location>
</feature>
<sequence length="428" mass="49248">MNRYYSDSDDEYPNQRRRSDSAMKTDWQSSSGKKLSPTSSSSSVTRIVVESPFGSKKCDYSIDKSQRGILIVNARRRSSLPSDQRPSTNKKQVAVQKFTVPHDADVDRLQSHVEPDTNRLIIEIPRIQRSSSRAQQRASYISTTSNTNTRLLRSPDVERMLTSPTGGPQLILDDSKSNKRNSNGSRKLEYRIDCHGYFADELEVFIQGRDLVVQGKTNTSKSADPTEQRVSKKFTRKIALPSSVDLPKVVSYLEHGELRIEAPIKRGVHHSDEEIILPGPPPTSISDRARASIITNLENRALSPTVYSRPHYRRNERVGRRRDYDRSNNRPVSSPTRRVRSSEGLRYPLYVSPRELDDDDDEDDSKRRKRESRHRRSSVDHQYRKESEQRQQSPYRLNYSPINNHTTTTTTVTHHQNYPSDDDSYLKF</sequence>
<proteinExistence type="inferred from homology"/>
<comment type="caution">
    <text evidence="6">The sequence shown here is derived from an EMBL/GenBank/DDBJ whole genome shotgun (WGS) entry which is preliminary data.</text>
</comment>
<dbReference type="AlphaFoldDB" id="A0A815MFW6"/>
<dbReference type="Gene3D" id="2.60.40.790">
    <property type="match status" value="1"/>
</dbReference>
<feature type="compositionally biased region" description="Basic and acidic residues" evidence="3">
    <location>
        <begin position="313"/>
        <end position="328"/>
    </location>
</feature>
<reference evidence="6" key="1">
    <citation type="submission" date="2021-02" db="EMBL/GenBank/DDBJ databases">
        <authorList>
            <person name="Nowell W R."/>
        </authorList>
    </citation>
    <scope>NUCLEOTIDE SEQUENCE</scope>
</reference>
<organism evidence="6 7">
    <name type="scientific">Adineta ricciae</name>
    <name type="common">Rotifer</name>
    <dbReference type="NCBI Taxonomy" id="249248"/>
    <lineage>
        <taxon>Eukaryota</taxon>
        <taxon>Metazoa</taxon>
        <taxon>Spiralia</taxon>
        <taxon>Gnathifera</taxon>
        <taxon>Rotifera</taxon>
        <taxon>Eurotatoria</taxon>
        <taxon>Bdelloidea</taxon>
        <taxon>Adinetida</taxon>
        <taxon>Adinetidae</taxon>
        <taxon>Adineta</taxon>
    </lineage>
</organism>
<dbReference type="EMBL" id="CAJNOJ010000013">
    <property type="protein sequence ID" value="CAF0804609.1"/>
    <property type="molecule type" value="Genomic_DNA"/>
</dbReference>
<dbReference type="GO" id="GO:0005634">
    <property type="term" value="C:nucleus"/>
    <property type="evidence" value="ECO:0007669"/>
    <property type="project" value="TreeGrafter"/>
</dbReference>
<dbReference type="GO" id="GO:0051082">
    <property type="term" value="F:unfolded protein binding"/>
    <property type="evidence" value="ECO:0007669"/>
    <property type="project" value="TreeGrafter"/>
</dbReference>
<comment type="similarity">
    <text evidence="1 2">Belongs to the small heat shock protein (HSP20) family.</text>
</comment>
<dbReference type="PROSITE" id="PS01031">
    <property type="entry name" value="SHSP"/>
    <property type="match status" value="1"/>
</dbReference>
<evidence type="ECO:0000256" key="3">
    <source>
        <dbReference type="SAM" id="MobiDB-lite"/>
    </source>
</evidence>
<dbReference type="CDD" id="cd06526">
    <property type="entry name" value="metazoan_ACD"/>
    <property type="match status" value="1"/>
</dbReference>
<evidence type="ECO:0000313" key="5">
    <source>
        <dbReference type="EMBL" id="CAF0804609.1"/>
    </source>
</evidence>
<gene>
    <name evidence="5" type="ORF">EDS130_LOCUS5031</name>
    <name evidence="6" type="ORF">XAT740_LOCUS35394</name>
</gene>
<dbReference type="PANTHER" id="PTHR45640">
    <property type="entry name" value="HEAT SHOCK PROTEIN HSP-12.2-RELATED"/>
    <property type="match status" value="1"/>
</dbReference>
<dbReference type="Pfam" id="PF00011">
    <property type="entry name" value="HSP20"/>
    <property type="match status" value="1"/>
</dbReference>
<keyword evidence="7" id="KW-1185">Reference proteome</keyword>
<feature type="compositionally biased region" description="Low complexity" evidence="3">
    <location>
        <begin position="29"/>
        <end position="43"/>
    </location>
</feature>
<feature type="compositionally biased region" description="Polar residues" evidence="3">
    <location>
        <begin position="390"/>
        <end position="404"/>
    </location>
</feature>
<dbReference type="GO" id="GO:0005737">
    <property type="term" value="C:cytoplasm"/>
    <property type="evidence" value="ECO:0007669"/>
    <property type="project" value="TreeGrafter"/>
</dbReference>
<feature type="compositionally biased region" description="Low complexity" evidence="3">
    <location>
        <begin position="405"/>
        <end position="415"/>
    </location>
</feature>
<accession>A0A815MFW6</accession>
<dbReference type="GO" id="GO:0009408">
    <property type="term" value="P:response to heat"/>
    <property type="evidence" value="ECO:0007669"/>
    <property type="project" value="TreeGrafter"/>
</dbReference>
<feature type="region of interest" description="Disordered" evidence="3">
    <location>
        <begin position="159"/>
        <end position="184"/>
    </location>
</feature>
<dbReference type="Proteomes" id="UP000663852">
    <property type="component" value="Unassembled WGS sequence"/>
</dbReference>
<evidence type="ECO:0000256" key="2">
    <source>
        <dbReference type="RuleBase" id="RU003616"/>
    </source>
</evidence>
<dbReference type="InterPro" id="IPR008978">
    <property type="entry name" value="HSP20-like_chaperone"/>
</dbReference>
<name>A0A815MFW6_ADIRI</name>
<evidence type="ECO:0000313" key="7">
    <source>
        <dbReference type="Proteomes" id="UP000663828"/>
    </source>
</evidence>
<dbReference type="InterPro" id="IPR002068">
    <property type="entry name" value="A-crystallin/Hsp20_dom"/>
</dbReference>
<dbReference type="SUPFAM" id="SSF49764">
    <property type="entry name" value="HSP20-like chaperones"/>
    <property type="match status" value="1"/>
</dbReference>
<dbReference type="PANTHER" id="PTHR45640:SF26">
    <property type="entry name" value="RE23625P"/>
    <property type="match status" value="1"/>
</dbReference>
<feature type="compositionally biased region" description="Basic and acidic residues" evidence="3">
    <location>
        <begin position="377"/>
        <end position="389"/>
    </location>
</feature>
<dbReference type="GO" id="GO:0042026">
    <property type="term" value="P:protein refolding"/>
    <property type="evidence" value="ECO:0007669"/>
    <property type="project" value="TreeGrafter"/>
</dbReference>
<feature type="region of interest" description="Disordered" evidence="3">
    <location>
        <begin position="1"/>
        <end position="46"/>
    </location>
</feature>